<reference evidence="6" key="1">
    <citation type="submission" date="2022-12" db="EMBL/GenBank/DDBJ databases">
        <title>Paraconexibacter alkalitolerans sp. nov. and Baekduia alba sp. nov., isolated from soil and emended description of the genera Paraconexibacter (Chun et al., 2020) and Baekduia (An et al., 2020).</title>
        <authorList>
            <person name="Vieira S."/>
            <person name="Huber K.J."/>
            <person name="Geppert A."/>
            <person name="Wolf J."/>
            <person name="Neumann-Schaal M."/>
            <person name="Muesken M."/>
            <person name="Overmann J."/>
        </authorList>
    </citation>
    <scope>NUCLEOTIDE SEQUENCE</scope>
    <source>
        <strain evidence="6">AEG42_29</strain>
    </source>
</reference>
<evidence type="ECO:0000256" key="1">
    <source>
        <dbReference type="ARBA" id="ARBA00001974"/>
    </source>
</evidence>
<dbReference type="InterPro" id="IPR006311">
    <property type="entry name" value="TAT_signal"/>
</dbReference>
<comment type="cofactor">
    <cofactor evidence="1">
        <name>FAD</name>
        <dbReference type="ChEBI" id="CHEBI:57692"/>
    </cofactor>
</comment>
<dbReference type="PRINTS" id="PR00757">
    <property type="entry name" value="AMINEOXDASEF"/>
</dbReference>
<dbReference type="InterPro" id="IPR001613">
    <property type="entry name" value="Flavin_amine_oxidase"/>
</dbReference>
<gene>
    <name evidence="6" type="ORF">DSM112329_00421</name>
</gene>
<dbReference type="InterPro" id="IPR036188">
    <property type="entry name" value="FAD/NAD-bd_sf"/>
</dbReference>
<dbReference type="PROSITE" id="PS51318">
    <property type="entry name" value="TAT"/>
    <property type="match status" value="1"/>
</dbReference>
<comment type="similarity">
    <text evidence="2">Belongs to the flavin monoamine oxidase family.</text>
</comment>
<dbReference type="SUPFAM" id="SSF51905">
    <property type="entry name" value="FAD/NAD(P)-binding domain"/>
    <property type="match status" value="1"/>
</dbReference>
<sequence length="506" mass="53709">MRRMTQSGLTRRGLIGTGAAAGAGALATRTTDADAATAKKTAAAKAKRADVVVVGAGLSGLQAALDVVAAGKTVIVLEARRRVGGRLLNRDLGPAHPGKVVEIGGQWVGPTQDRLLALAKDLGVDTFKTYNDGQYLYHRGGTNQRYDTNGPLGAVPPDLAGAAEAFLAIARLNQMAATLPIDAPWKAASAVDWDSQTFETWKRANAVTPAGHLLLDLAIQAVWAAEPRDVSLLHVLAYIRGAGDTRTPGTLERLINTAGGAQESRFVGGSQRVTLGMAKRLGRRVLLGRPVRRITQKGGRVEVLADGVTVRAKSAIVTAPPAVTASIDYRPALPAERAQLLQRFPQGNAIKCIAVYDRPFWRDAGLAGQVTSDAEPCRITFDNSPPDGSPGIMLGFIEGHFARVWARKSAAERRAGVLANLVSYFGPQAAKPSQYFEMDWSSEQWTRGCYVGFTPPGVLLDYGEAIRAPVGRIHWAGAETATYWNGYMDGAVRSGSRAAAEALGDL</sequence>
<dbReference type="EMBL" id="CP114014">
    <property type="protein sequence ID" value="XAY03601.1"/>
    <property type="molecule type" value="Genomic_DNA"/>
</dbReference>
<evidence type="ECO:0000256" key="3">
    <source>
        <dbReference type="ARBA" id="ARBA00023002"/>
    </source>
</evidence>
<feature type="binding site" evidence="4">
    <location>
        <position position="59"/>
    </location>
    <ligand>
        <name>FAD</name>
        <dbReference type="ChEBI" id="CHEBI:57692"/>
    </ligand>
</feature>
<dbReference type="GO" id="GO:0016491">
    <property type="term" value="F:oxidoreductase activity"/>
    <property type="evidence" value="ECO:0007669"/>
    <property type="project" value="UniProtKB-KW"/>
</dbReference>
<feature type="binding site" evidence="4">
    <location>
        <position position="479"/>
    </location>
    <ligand>
        <name>FAD</name>
        <dbReference type="ChEBI" id="CHEBI:57692"/>
    </ligand>
</feature>
<proteinExistence type="inferred from homology"/>
<name>A0AAU7APP5_9ACTN</name>
<accession>A0AAU7APP5</accession>
<feature type="binding site" evidence="4">
    <location>
        <position position="291"/>
    </location>
    <ligand>
        <name>FAD</name>
        <dbReference type="ChEBI" id="CHEBI:57692"/>
    </ligand>
</feature>
<dbReference type="KEGG" id="parq:DSM112329_00421"/>
<dbReference type="PANTHER" id="PTHR43563:SF1">
    <property type="entry name" value="AMINE OXIDASE [FLAVIN-CONTAINING] B"/>
    <property type="match status" value="1"/>
</dbReference>
<dbReference type="EC" id="1.4.5.-" evidence="6"/>
<feature type="binding site" evidence="4">
    <location>
        <begin position="78"/>
        <end position="79"/>
    </location>
    <ligand>
        <name>FAD</name>
        <dbReference type="ChEBI" id="CHEBI:57692"/>
    </ligand>
</feature>
<evidence type="ECO:0000256" key="2">
    <source>
        <dbReference type="ARBA" id="ARBA00005995"/>
    </source>
</evidence>
<feature type="binding site" evidence="4">
    <location>
        <position position="396"/>
    </location>
    <ligand>
        <name>substrate</name>
    </ligand>
</feature>
<dbReference type="AlphaFoldDB" id="A0AAU7APP5"/>
<keyword evidence="3 6" id="KW-0560">Oxidoreductase</keyword>
<dbReference type="Gene3D" id="3.90.660.10">
    <property type="match status" value="1"/>
</dbReference>
<dbReference type="SUPFAM" id="SSF54373">
    <property type="entry name" value="FAD-linked reductases, C-terminal domain"/>
    <property type="match status" value="1"/>
</dbReference>
<evidence type="ECO:0000259" key="5">
    <source>
        <dbReference type="Pfam" id="PF01593"/>
    </source>
</evidence>
<feature type="domain" description="Amine oxidase" evidence="5">
    <location>
        <begin position="58"/>
        <end position="502"/>
    </location>
</feature>
<organism evidence="6">
    <name type="scientific">Paraconexibacter sp. AEG42_29</name>
    <dbReference type="NCBI Taxonomy" id="2997339"/>
    <lineage>
        <taxon>Bacteria</taxon>
        <taxon>Bacillati</taxon>
        <taxon>Actinomycetota</taxon>
        <taxon>Thermoleophilia</taxon>
        <taxon>Solirubrobacterales</taxon>
        <taxon>Paraconexibacteraceae</taxon>
        <taxon>Paraconexibacter</taxon>
    </lineage>
</organism>
<dbReference type="Gene3D" id="1.10.405.10">
    <property type="entry name" value="Guanine Nucleotide Dissociation Inhibitor, domain 1"/>
    <property type="match status" value="1"/>
</dbReference>
<protein>
    <submittedName>
        <fullName evidence="6">L-amino acid dehydrogenase</fullName>
        <ecNumber evidence="6">1.4.5.-</ecNumber>
    </submittedName>
</protein>
<dbReference type="InterPro" id="IPR050703">
    <property type="entry name" value="Flavin_MAO"/>
</dbReference>
<dbReference type="Gene3D" id="3.50.50.60">
    <property type="entry name" value="FAD/NAD(P)-binding domain"/>
    <property type="match status" value="1"/>
</dbReference>
<dbReference type="InterPro" id="IPR002937">
    <property type="entry name" value="Amino_oxidase"/>
</dbReference>
<evidence type="ECO:0000256" key="4">
    <source>
        <dbReference type="PIRSR" id="PIRSR601613-1"/>
    </source>
</evidence>
<evidence type="ECO:0000313" key="6">
    <source>
        <dbReference type="EMBL" id="XAY03601.1"/>
    </source>
</evidence>
<dbReference type="Pfam" id="PF01593">
    <property type="entry name" value="Amino_oxidase"/>
    <property type="match status" value="1"/>
</dbReference>
<dbReference type="PANTHER" id="PTHR43563">
    <property type="entry name" value="AMINE OXIDASE"/>
    <property type="match status" value="1"/>
</dbReference>